<feature type="domain" description="PAS" evidence="17">
    <location>
        <begin position="369"/>
        <end position="441"/>
    </location>
</feature>
<comment type="subcellular location">
    <subcellularLocation>
        <location evidence="2">Cell membrane</location>
        <topology evidence="2">Multi-pass membrane protein</topology>
    </subcellularLocation>
</comment>
<comment type="catalytic activity">
    <reaction evidence="1">
        <text>ATP + protein L-histidine = ADP + protein N-phospho-L-histidine.</text>
        <dbReference type="EC" id="2.7.13.3"/>
    </reaction>
</comment>
<dbReference type="PANTHER" id="PTHR43711:SF26">
    <property type="entry name" value="SENSOR HISTIDINE KINASE RCSC"/>
    <property type="match status" value="1"/>
</dbReference>
<evidence type="ECO:0000256" key="9">
    <source>
        <dbReference type="ARBA" id="ARBA00022777"/>
    </source>
</evidence>
<dbReference type="SUPFAM" id="SSF55785">
    <property type="entry name" value="PYP-like sensor domain (PAS domain)"/>
    <property type="match status" value="4"/>
</dbReference>
<dbReference type="Gene3D" id="1.10.287.130">
    <property type="match status" value="1"/>
</dbReference>
<dbReference type="SUPFAM" id="SSF47384">
    <property type="entry name" value="Homodimeric domain of signal transducing histidine kinase"/>
    <property type="match status" value="1"/>
</dbReference>
<sequence length="1138" mass="125947">MTTSLRDRLLARTRDVQPDARGPDSANILARPLRQRVLLPLTVVLVLLAIGFAAVLVADQRAALNDASVRVLQSVVGDIDMALRDQSETLSGLTTLIVRNPDMRAALAARDRDRLLADHAPVFADLKARHGITHFYFHGPDRVNLVRVHTPDRHGDRIDRYTTRTAAHAGREAAGIELGPLGTFTLRVVRPIHNDGALIGYIELGMEIEHILADVRQRADVELAVLIEKSFLDRAGWETGMEMLNRPADWDRFPGHALVYLTLPEFPRAWDDLVHHDHVLDRAVVGRGVHADRAWHLLSAPIHDASGTAVAHLFVIRDITAPMAAFLTRLAWVIMATVGLLGLLLIVLYAILRAADRAIRAQQADLASSEERLSLATRSAGIGVWDWDVRTDSLVWDARMFALYGINPDTFGGTRRAWARRLHPDDLDRVEEEIRQTLEEGLPFDTTFRALLPTGAVRHVRASARVIPGADGTPTRLIGINYDISDRIEAQHSRDALATVVENADNIVVVKDLDLRVVATNQAFADASGHARVEDLLGRTEAEIFNVDPETEPVRTAMEDDRRAQTLPRGQVIEREGPVVHPDGSVRHVLSRKYPIYDQNDGLLGSGTIAVDITERQRLETELATSERRFRDIVGTMSDWVWEMDIDGRITYCSGKARLILGHPPEALIGRHFRDFMAEESVPAFTEAFARAVAETSPIRDLETWTRTHDGDLVCLVSNCVPILDDEGHLLGFRGTNTDITRRKRMEDTLKLRDRALAAVVNGIVITKADGDMPVVFCNPAFERITGFTIDEAMGRNMSFLHRGDEDQPPLIELRALLKGGFADRDSFHGLLRNYRKDGGLFWNRLSVAPVRDHAGRITHLVGVQEDVSEHKAREIELQEAREQADRANRAKSEFLAKMSHELRTPLNAVIGFSDIMQRQLFGPLGASQYLEYVDYIHGSGEYLLALINDILDMSKIEAGRMTLNEARVVPAEVVAGVLDITLQSAERRGVSLGAEGLDKAPDLWADERAVKQMLVNLVSNAIKFTPRDGRVRITAERTPDAGLALVVADTGVGIAETELERVLEPFRQAQANKQAAEQGTGLGLALVRSMIELHGGSIVLASREQQGTTVTLRFPAARVRPRASAASDSDRLESVGS</sequence>
<keyword evidence="14" id="KW-0175">Coiled coil</keyword>
<dbReference type="InterPro" id="IPR001610">
    <property type="entry name" value="PAC"/>
</dbReference>
<dbReference type="SUPFAM" id="SSF103190">
    <property type="entry name" value="Sensory domain-like"/>
    <property type="match status" value="1"/>
</dbReference>
<reference evidence="19 20" key="1">
    <citation type="submission" date="2020-08" db="EMBL/GenBank/DDBJ databases">
        <title>Genome sequencing of Purple Non-Sulfur Bacteria from various extreme environments.</title>
        <authorList>
            <person name="Mayer M."/>
        </authorList>
    </citation>
    <scope>NUCLEOTIDE SEQUENCE [LARGE SCALE GENOMIC DNA]</scope>
    <source>
        <strain evidence="19 20">JA131</strain>
    </source>
</reference>
<keyword evidence="6" id="KW-0808">Transferase</keyword>
<dbReference type="Pfam" id="PF08447">
    <property type="entry name" value="PAS_3"/>
    <property type="match status" value="1"/>
</dbReference>
<evidence type="ECO:0000256" key="7">
    <source>
        <dbReference type="ARBA" id="ARBA00022692"/>
    </source>
</evidence>
<evidence type="ECO:0000313" key="20">
    <source>
        <dbReference type="Proteomes" id="UP000554286"/>
    </source>
</evidence>
<evidence type="ECO:0000256" key="6">
    <source>
        <dbReference type="ARBA" id="ARBA00022679"/>
    </source>
</evidence>
<feature type="transmembrane region" description="Helical" evidence="15">
    <location>
        <begin position="330"/>
        <end position="352"/>
    </location>
</feature>
<dbReference type="Proteomes" id="UP000554286">
    <property type="component" value="Unassembled WGS sequence"/>
</dbReference>
<dbReference type="SMART" id="SM00086">
    <property type="entry name" value="PAC"/>
    <property type="match status" value="5"/>
</dbReference>
<dbReference type="GO" id="GO:0005886">
    <property type="term" value="C:plasma membrane"/>
    <property type="evidence" value="ECO:0007669"/>
    <property type="project" value="UniProtKB-SubCell"/>
</dbReference>
<evidence type="ECO:0000256" key="12">
    <source>
        <dbReference type="ARBA" id="ARBA00023012"/>
    </source>
</evidence>
<keyword evidence="13 15" id="KW-0472">Membrane</keyword>
<dbReference type="Pfam" id="PF02518">
    <property type="entry name" value="HATPase_c"/>
    <property type="match status" value="1"/>
</dbReference>
<dbReference type="Pfam" id="PF08448">
    <property type="entry name" value="PAS_4"/>
    <property type="match status" value="2"/>
</dbReference>
<dbReference type="PRINTS" id="PR00344">
    <property type="entry name" value="BCTRLSENSOR"/>
</dbReference>
<dbReference type="EC" id="2.7.13.3" evidence="3"/>
<dbReference type="Pfam" id="PF13426">
    <property type="entry name" value="PAS_9"/>
    <property type="match status" value="1"/>
</dbReference>
<dbReference type="InterPro" id="IPR004358">
    <property type="entry name" value="Sig_transdc_His_kin-like_C"/>
</dbReference>
<dbReference type="FunFam" id="1.10.287.130:FF:000038">
    <property type="entry name" value="Sensory transduction histidine kinase"/>
    <property type="match status" value="1"/>
</dbReference>
<feature type="domain" description="PAS" evidence="17">
    <location>
        <begin position="626"/>
        <end position="696"/>
    </location>
</feature>
<dbReference type="InterPro" id="IPR013655">
    <property type="entry name" value="PAS_fold_3"/>
</dbReference>
<dbReference type="InterPro" id="IPR036890">
    <property type="entry name" value="HATPase_C_sf"/>
</dbReference>
<dbReference type="EMBL" id="JACIGK010000016">
    <property type="protein sequence ID" value="MBB4266738.1"/>
    <property type="molecule type" value="Genomic_DNA"/>
</dbReference>
<dbReference type="PANTHER" id="PTHR43711">
    <property type="entry name" value="TWO-COMPONENT HISTIDINE KINASE"/>
    <property type="match status" value="1"/>
</dbReference>
<keyword evidence="8" id="KW-0547">Nucleotide-binding</keyword>
<feature type="domain" description="PAC" evidence="18">
    <location>
        <begin position="825"/>
        <end position="880"/>
    </location>
</feature>
<dbReference type="InterPro" id="IPR035965">
    <property type="entry name" value="PAS-like_dom_sf"/>
</dbReference>
<feature type="coiled-coil region" evidence="14">
    <location>
        <begin position="871"/>
        <end position="898"/>
    </location>
</feature>
<name>A0A7W6RE10_9PROT</name>
<dbReference type="SMART" id="SM00387">
    <property type="entry name" value="HATPase_c"/>
    <property type="match status" value="1"/>
</dbReference>
<dbReference type="InterPro" id="IPR013656">
    <property type="entry name" value="PAS_4"/>
</dbReference>
<dbReference type="CDD" id="cd00082">
    <property type="entry name" value="HisKA"/>
    <property type="match status" value="1"/>
</dbReference>
<feature type="domain" description="PAC" evidence="18">
    <location>
        <begin position="444"/>
        <end position="496"/>
    </location>
</feature>
<keyword evidence="7 15" id="KW-0812">Transmembrane</keyword>
<comment type="caution">
    <text evidence="19">The sequence shown here is derived from an EMBL/GenBank/DDBJ whole genome shotgun (WGS) entry which is preliminary data.</text>
</comment>
<keyword evidence="11 15" id="KW-1133">Transmembrane helix</keyword>
<evidence type="ECO:0000256" key="1">
    <source>
        <dbReference type="ARBA" id="ARBA00000085"/>
    </source>
</evidence>
<dbReference type="InterPro" id="IPR003661">
    <property type="entry name" value="HisK_dim/P_dom"/>
</dbReference>
<dbReference type="Pfam" id="PF14827">
    <property type="entry name" value="dCache_3"/>
    <property type="match status" value="1"/>
</dbReference>
<dbReference type="RefSeq" id="WP_184045444.1">
    <property type="nucleotide sequence ID" value="NZ_JACIGK010000016.1"/>
</dbReference>
<dbReference type="InterPro" id="IPR000700">
    <property type="entry name" value="PAS-assoc_C"/>
</dbReference>
<dbReference type="PROSITE" id="PS50113">
    <property type="entry name" value="PAC"/>
    <property type="match status" value="4"/>
</dbReference>
<evidence type="ECO:0000256" key="5">
    <source>
        <dbReference type="ARBA" id="ARBA00022553"/>
    </source>
</evidence>
<dbReference type="PROSITE" id="PS50109">
    <property type="entry name" value="HIS_KIN"/>
    <property type="match status" value="1"/>
</dbReference>
<dbReference type="InterPro" id="IPR029150">
    <property type="entry name" value="dCache_3"/>
</dbReference>
<feature type="domain" description="PAC" evidence="18">
    <location>
        <begin position="700"/>
        <end position="752"/>
    </location>
</feature>
<feature type="transmembrane region" description="Helical" evidence="15">
    <location>
        <begin position="37"/>
        <end position="58"/>
    </location>
</feature>
<evidence type="ECO:0000256" key="10">
    <source>
        <dbReference type="ARBA" id="ARBA00022840"/>
    </source>
</evidence>
<dbReference type="GO" id="GO:0000155">
    <property type="term" value="F:phosphorelay sensor kinase activity"/>
    <property type="evidence" value="ECO:0007669"/>
    <property type="project" value="InterPro"/>
</dbReference>
<keyword evidence="10" id="KW-0067">ATP-binding</keyword>
<evidence type="ECO:0000259" key="16">
    <source>
        <dbReference type="PROSITE" id="PS50109"/>
    </source>
</evidence>
<dbReference type="InterPro" id="IPR050736">
    <property type="entry name" value="Sensor_HK_Regulatory"/>
</dbReference>
<dbReference type="InterPro" id="IPR000014">
    <property type="entry name" value="PAS"/>
</dbReference>
<accession>A0A7W6RE10</accession>
<dbReference type="InterPro" id="IPR003594">
    <property type="entry name" value="HATPase_dom"/>
</dbReference>
<dbReference type="Gene3D" id="2.10.70.100">
    <property type="match status" value="1"/>
</dbReference>
<dbReference type="SMART" id="SM00091">
    <property type="entry name" value="PAS"/>
    <property type="match status" value="4"/>
</dbReference>
<keyword evidence="12" id="KW-0902">Two-component regulatory system</keyword>
<evidence type="ECO:0000256" key="2">
    <source>
        <dbReference type="ARBA" id="ARBA00004651"/>
    </source>
</evidence>
<evidence type="ECO:0000259" key="18">
    <source>
        <dbReference type="PROSITE" id="PS50113"/>
    </source>
</evidence>
<keyword evidence="4" id="KW-1003">Cell membrane</keyword>
<gene>
    <name evidence="19" type="ORF">GGD89_002371</name>
</gene>
<dbReference type="PROSITE" id="PS50112">
    <property type="entry name" value="PAS"/>
    <property type="match status" value="3"/>
</dbReference>
<evidence type="ECO:0000256" key="4">
    <source>
        <dbReference type="ARBA" id="ARBA00022475"/>
    </source>
</evidence>
<dbReference type="Gene3D" id="3.30.565.10">
    <property type="entry name" value="Histidine kinase-like ATPase, C-terminal domain"/>
    <property type="match status" value="1"/>
</dbReference>
<evidence type="ECO:0000259" key="17">
    <source>
        <dbReference type="PROSITE" id="PS50112"/>
    </source>
</evidence>
<dbReference type="GO" id="GO:0005524">
    <property type="term" value="F:ATP binding"/>
    <property type="evidence" value="ECO:0007669"/>
    <property type="project" value="UniProtKB-KW"/>
</dbReference>
<proteinExistence type="predicted"/>
<dbReference type="SMART" id="SM00388">
    <property type="entry name" value="HisKA"/>
    <property type="match status" value="1"/>
</dbReference>
<dbReference type="Gene3D" id="3.30.450.20">
    <property type="entry name" value="PAS domain"/>
    <property type="match status" value="5"/>
</dbReference>
<dbReference type="InterPro" id="IPR036097">
    <property type="entry name" value="HisK_dim/P_sf"/>
</dbReference>
<dbReference type="SUPFAM" id="SSF55874">
    <property type="entry name" value="ATPase domain of HSP90 chaperone/DNA topoisomerase II/histidine kinase"/>
    <property type="match status" value="1"/>
</dbReference>
<evidence type="ECO:0000256" key="13">
    <source>
        <dbReference type="ARBA" id="ARBA00023136"/>
    </source>
</evidence>
<dbReference type="CDD" id="cd00130">
    <property type="entry name" value="PAS"/>
    <property type="match status" value="4"/>
</dbReference>
<keyword evidence="20" id="KW-1185">Reference proteome</keyword>
<organism evidence="19 20">
    <name type="scientific">Roseospira visakhapatnamensis</name>
    <dbReference type="NCBI Taxonomy" id="390880"/>
    <lineage>
        <taxon>Bacteria</taxon>
        <taxon>Pseudomonadati</taxon>
        <taxon>Pseudomonadota</taxon>
        <taxon>Alphaproteobacteria</taxon>
        <taxon>Rhodospirillales</taxon>
        <taxon>Rhodospirillaceae</taxon>
        <taxon>Roseospira</taxon>
    </lineage>
</organism>
<evidence type="ECO:0000256" key="14">
    <source>
        <dbReference type="SAM" id="Coils"/>
    </source>
</evidence>
<dbReference type="Pfam" id="PF00512">
    <property type="entry name" value="HisKA"/>
    <property type="match status" value="1"/>
</dbReference>
<keyword evidence="5" id="KW-0597">Phosphoprotein</keyword>
<evidence type="ECO:0000313" key="19">
    <source>
        <dbReference type="EMBL" id="MBB4266738.1"/>
    </source>
</evidence>
<protein>
    <recommendedName>
        <fullName evidence="3">histidine kinase</fullName>
        <ecNumber evidence="3">2.7.13.3</ecNumber>
    </recommendedName>
</protein>
<evidence type="ECO:0000256" key="8">
    <source>
        <dbReference type="ARBA" id="ARBA00022741"/>
    </source>
</evidence>
<dbReference type="NCBIfam" id="TIGR00229">
    <property type="entry name" value="sensory_box"/>
    <property type="match status" value="4"/>
</dbReference>
<dbReference type="InterPro" id="IPR005467">
    <property type="entry name" value="His_kinase_dom"/>
</dbReference>
<feature type="domain" description="PAC" evidence="18">
    <location>
        <begin position="573"/>
        <end position="625"/>
    </location>
</feature>
<evidence type="ECO:0000256" key="11">
    <source>
        <dbReference type="ARBA" id="ARBA00022989"/>
    </source>
</evidence>
<dbReference type="InterPro" id="IPR029151">
    <property type="entry name" value="Sensor-like_sf"/>
</dbReference>
<feature type="domain" description="PAS" evidence="17">
    <location>
        <begin position="749"/>
        <end position="821"/>
    </location>
</feature>
<evidence type="ECO:0000256" key="3">
    <source>
        <dbReference type="ARBA" id="ARBA00012438"/>
    </source>
</evidence>
<feature type="domain" description="Histidine kinase" evidence="16">
    <location>
        <begin position="898"/>
        <end position="1119"/>
    </location>
</feature>
<dbReference type="AlphaFoldDB" id="A0A7W6RE10"/>
<keyword evidence="9" id="KW-0418">Kinase</keyword>
<evidence type="ECO:0000256" key="15">
    <source>
        <dbReference type="SAM" id="Phobius"/>
    </source>
</evidence>